<evidence type="ECO:0000313" key="4">
    <source>
        <dbReference type="Proteomes" id="UP000823674"/>
    </source>
</evidence>
<accession>A0ABQ7L122</accession>
<feature type="domain" description="Thioredoxin" evidence="2">
    <location>
        <begin position="140"/>
        <end position="261"/>
    </location>
</feature>
<feature type="domain" description="Thioredoxin" evidence="2">
    <location>
        <begin position="3"/>
        <end position="139"/>
    </location>
</feature>
<dbReference type="InterPro" id="IPR036249">
    <property type="entry name" value="Thioredoxin-like_sf"/>
</dbReference>
<dbReference type="InterPro" id="IPR013766">
    <property type="entry name" value="Thioredoxin_domain"/>
</dbReference>
<dbReference type="InterPro" id="IPR050620">
    <property type="entry name" value="Thioredoxin_H-type-like"/>
</dbReference>
<dbReference type="Pfam" id="PF00085">
    <property type="entry name" value="Thioredoxin"/>
    <property type="match status" value="2"/>
</dbReference>
<keyword evidence="4" id="KW-1185">Reference proteome</keyword>
<feature type="region of interest" description="Disordered" evidence="1">
    <location>
        <begin position="1"/>
        <end position="25"/>
    </location>
</feature>
<reference evidence="3 4" key="1">
    <citation type="submission" date="2021-03" db="EMBL/GenBank/DDBJ databases">
        <authorList>
            <person name="King G.J."/>
            <person name="Bancroft I."/>
            <person name="Baten A."/>
            <person name="Bloomfield J."/>
            <person name="Borpatragohain P."/>
            <person name="He Z."/>
            <person name="Irish N."/>
            <person name="Irwin J."/>
            <person name="Liu K."/>
            <person name="Mauleon R.P."/>
            <person name="Moore J."/>
            <person name="Morris R."/>
            <person name="Ostergaard L."/>
            <person name="Wang B."/>
            <person name="Wells R."/>
        </authorList>
    </citation>
    <scope>NUCLEOTIDE SEQUENCE [LARGE SCALE GENOMIC DNA]</scope>
    <source>
        <strain evidence="3">R-o-18</strain>
        <tissue evidence="3">Leaf</tissue>
    </source>
</reference>
<protein>
    <recommendedName>
        <fullName evidence="2">Thioredoxin domain-containing protein</fullName>
    </recommendedName>
</protein>
<comment type="caution">
    <text evidence="3">The sequence shown here is derived from an EMBL/GenBank/DDBJ whole genome shotgun (WGS) entry which is preliminary data.</text>
</comment>
<dbReference type="PROSITE" id="PS51352">
    <property type="entry name" value="THIOREDOXIN_2"/>
    <property type="match status" value="2"/>
</dbReference>
<dbReference type="PROSITE" id="PS00194">
    <property type="entry name" value="THIOREDOXIN_1"/>
    <property type="match status" value="2"/>
</dbReference>
<organism evidence="3 4">
    <name type="scientific">Brassica rapa subsp. trilocularis</name>
    <dbReference type="NCBI Taxonomy" id="1813537"/>
    <lineage>
        <taxon>Eukaryota</taxon>
        <taxon>Viridiplantae</taxon>
        <taxon>Streptophyta</taxon>
        <taxon>Embryophyta</taxon>
        <taxon>Tracheophyta</taxon>
        <taxon>Spermatophyta</taxon>
        <taxon>Magnoliopsida</taxon>
        <taxon>eudicotyledons</taxon>
        <taxon>Gunneridae</taxon>
        <taxon>Pentapetalae</taxon>
        <taxon>rosids</taxon>
        <taxon>malvids</taxon>
        <taxon>Brassicales</taxon>
        <taxon>Brassicaceae</taxon>
        <taxon>Brassiceae</taxon>
        <taxon>Brassica</taxon>
    </lineage>
</organism>
<sequence>MGASTSSPTQRFSLNNLRSRKPHTPGVEEYEISPYKVSPLIVEMKKKNQWKSRFNALKDTDKLLVIEFTAKWCGPCKSLEAKLEELAAKYTNVEFVKIDVDVLKSVWKEYNLHALPTVVFMKRGQEVDRVVERLSLSDLRARKSRTPNFKVSPFIVEMKKENQWKFQLNALKDTNKLLVIEFTAKWCGPCKFLEPKLEDLAAKYTDVEFVKIDVDVIMSVWKEYNLYTFPAVIFMKRGQEVDRVVGLKLDEIEQKLHKYAYSF</sequence>
<evidence type="ECO:0000256" key="1">
    <source>
        <dbReference type="SAM" id="MobiDB-lite"/>
    </source>
</evidence>
<dbReference type="PANTHER" id="PTHR10438">
    <property type="entry name" value="THIOREDOXIN"/>
    <property type="match status" value="1"/>
</dbReference>
<name>A0ABQ7L122_BRACM</name>
<dbReference type="InterPro" id="IPR017937">
    <property type="entry name" value="Thioredoxin_CS"/>
</dbReference>
<dbReference type="SUPFAM" id="SSF52833">
    <property type="entry name" value="Thioredoxin-like"/>
    <property type="match status" value="2"/>
</dbReference>
<evidence type="ECO:0000313" key="3">
    <source>
        <dbReference type="EMBL" id="KAG5380282.1"/>
    </source>
</evidence>
<dbReference type="Proteomes" id="UP000823674">
    <property type="component" value="Chromosome A07"/>
</dbReference>
<evidence type="ECO:0000259" key="2">
    <source>
        <dbReference type="PROSITE" id="PS51352"/>
    </source>
</evidence>
<dbReference type="Gene3D" id="3.40.30.10">
    <property type="entry name" value="Glutaredoxin"/>
    <property type="match status" value="2"/>
</dbReference>
<proteinExistence type="predicted"/>
<dbReference type="CDD" id="cd02947">
    <property type="entry name" value="TRX_family"/>
    <property type="match status" value="2"/>
</dbReference>
<dbReference type="EMBL" id="JADBGQ010000009">
    <property type="protein sequence ID" value="KAG5380282.1"/>
    <property type="molecule type" value="Genomic_DNA"/>
</dbReference>
<gene>
    <name evidence="3" type="primary">A07p038270.1_BraROA</name>
    <name evidence="3" type="ORF">IGI04_028124</name>
</gene>
<dbReference type="PANTHER" id="PTHR10438:SF430">
    <property type="entry name" value="THIOREDOXIN DOMAIN-CONTAINING PROTEIN"/>
    <property type="match status" value="1"/>
</dbReference>
<feature type="compositionally biased region" description="Polar residues" evidence="1">
    <location>
        <begin position="1"/>
        <end position="17"/>
    </location>
</feature>